<organism evidence="2 3">
    <name type="scientific">Planotetraspora mira</name>
    <dbReference type="NCBI Taxonomy" id="58121"/>
    <lineage>
        <taxon>Bacteria</taxon>
        <taxon>Bacillati</taxon>
        <taxon>Actinomycetota</taxon>
        <taxon>Actinomycetes</taxon>
        <taxon>Streptosporangiales</taxon>
        <taxon>Streptosporangiaceae</taxon>
        <taxon>Planotetraspora</taxon>
    </lineage>
</organism>
<evidence type="ECO:0000256" key="1">
    <source>
        <dbReference type="SAM" id="Phobius"/>
    </source>
</evidence>
<dbReference type="RefSeq" id="WP_203953510.1">
    <property type="nucleotide sequence ID" value="NZ_BOOO01000015.1"/>
</dbReference>
<sequence>MSRKWVGPMLSAAAGLGSAILASGQPTPVPILATAVGVAAVSVILLGVVACAATFSQTHGDRALKVLALLIGRDEPEPPDGGEARSGS</sequence>
<keyword evidence="1" id="KW-0812">Transmembrane</keyword>
<comment type="caution">
    <text evidence="2">The sequence shown here is derived from an EMBL/GenBank/DDBJ whole genome shotgun (WGS) entry which is preliminary data.</text>
</comment>
<evidence type="ECO:0000313" key="3">
    <source>
        <dbReference type="Proteomes" id="UP000650628"/>
    </source>
</evidence>
<keyword evidence="1" id="KW-0472">Membrane</keyword>
<protein>
    <submittedName>
        <fullName evidence="2">Uncharacterized protein</fullName>
    </submittedName>
</protein>
<accession>A0A8J3TLY8</accession>
<dbReference type="EMBL" id="BOOO01000015">
    <property type="protein sequence ID" value="GII29528.1"/>
    <property type="molecule type" value="Genomic_DNA"/>
</dbReference>
<reference evidence="2 3" key="1">
    <citation type="submission" date="2021-01" db="EMBL/GenBank/DDBJ databases">
        <title>Whole genome shotgun sequence of Planotetraspora mira NBRC 15435.</title>
        <authorList>
            <person name="Komaki H."/>
            <person name="Tamura T."/>
        </authorList>
    </citation>
    <scope>NUCLEOTIDE SEQUENCE [LARGE SCALE GENOMIC DNA]</scope>
    <source>
        <strain evidence="2 3">NBRC 15435</strain>
    </source>
</reference>
<keyword evidence="3" id="KW-1185">Reference proteome</keyword>
<name>A0A8J3TLY8_9ACTN</name>
<evidence type="ECO:0000313" key="2">
    <source>
        <dbReference type="EMBL" id="GII29528.1"/>
    </source>
</evidence>
<proteinExistence type="predicted"/>
<gene>
    <name evidence="2" type="ORF">Pmi06nite_29700</name>
</gene>
<dbReference type="AlphaFoldDB" id="A0A8J3TLY8"/>
<keyword evidence="1" id="KW-1133">Transmembrane helix</keyword>
<feature type="transmembrane region" description="Helical" evidence="1">
    <location>
        <begin position="34"/>
        <end position="55"/>
    </location>
</feature>
<dbReference type="Proteomes" id="UP000650628">
    <property type="component" value="Unassembled WGS sequence"/>
</dbReference>